<dbReference type="SMART" id="SM00822">
    <property type="entry name" value="PKS_KR"/>
    <property type="match status" value="1"/>
</dbReference>
<dbReference type="CDD" id="cd05374">
    <property type="entry name" value="17beta-HSD-like_SDR_c"/>
    <property type="match status" value="1"/>
</dbReference>
<dbReference type="PANTHER" id="PTHR43976">
    <property type="entry name" value="SHORT CHAIN DEHYDROGENASE"/>
    <property type="match status" value="1"/>
</dbReference>
<dbReference type="AlphaFoldDB" id="A0A1C4XID2"/>
<sequence>MTKTVLITGTSTGMGHELVLQFARRGWNVAATLRDPAKADPSFAELPGVLVLPLDVTNPETIRAAVSEATERFGQIDAVVNNAGYAQLGTLEEVSLDQWRDQYETNVFGVVAVIQAVLPQMRQRRAGHILITSSMGGQVSLPTMSSYTSSKFAVEGIGEGLAKEVAPLGIDVTIVEPAGFTTPFFQNLRQAGTPLNDYDPARDAMAAFGKTSVRADLEKSMSAIADITGIENPPLRLALGSFGLTMVRGKLAELAENYAAYEEITRAVD</sequence>
<feature type="domain" description="Ketoreductase" evidence="4">
    <location>
        <begin position="3"/>
        <end position="160"/>
    </location>
</feature>
<evidence type="ECO:0000313" key="6">
    <source>
        <dbReference type="Proteomes" id="UP000199504"/>
    </source>
</evidence>
<organism evidence="5 6">
    <name type="scientific">Micromonospora mirobrigensis</name>
    <dbReference type="NCBI Taxonomy" id="262898"/>
    <lineage>
        <taxon>Bacteria</taxon>
        <taxon>Bacillati</taxon>
        <taxon>Actinomycetota</taxon>
        <taxon>Actinomycetes</taxon>
        <taxon>Micromonosporales</taxon>
        <taxon>Micromonosporaceae</taxon>
        <taxon>Micromonospora</taxon>
    </lineage>
</organism>
<dbReference type="InterPro" id="IPR051911">
    <property type="entry name" value="SDR_oxidoreductase"/>
</dbReference>
<dbReference type="Gene3D" id="3.40.50.720">
    <property type="entry name" value="NAD(P)-binding Rossmann-like Domain"/>
    <property type="match status" value="1"/>
</dbReference>
<dbReference type="RefSeq" id="WP_091607482.1">
    <property type="nucleotide sequence ID" value="NZ_FMCX01000003.1"/>
</dbReference>
<keyword evidence="2" id="KW-0560">Oxidoreductase</keyword>
<dbReference type="EMBL" id="FMCX01000003">
    <property type="protein sequence ID" value="SCF08072.1"/>
    <property type="molecule type" value="Genomic_DNA"/>
</dbReference>
<gene>
    <name evidence="5" type="ORF">GA0070564_103107</name>
</gene>
<dbReference type="Proteomes" id="UP000199504">
    <property type="component" value="Unassembled WGS sequence"/>
</dbReference>
<evidence type="ECO:0000256" key="3">
    <source>
        <dbReference type="RuleBase" id="RU000363"/>
    </source>
</evidence>
<accession>A0A1C4XID2</accession>
<protein>
    <submittedName>
        <fullName evidence="5">NADP-dependent 3-hydroxy acid dehydrogenase YdfG</fullName>
    </submittedName>
</protein>
<dbReference type="STRING" id="262898.GA0070564_103107"/>
<dbReference type="PROSITE" id="PS00061">
    <property type="entry name" value="ADH_SHORT"/>
    <property type="match status" value="1"/>
</dbReference>
<evidence type="ECO:0000313" key="5">
    <source>
        <dbReference type="EMBL" id="SCF08072.1"/>
    </source>
</evidence>
<name>A0A1C4XID2_9ACTN</name>
<reference evidence="6" key="1">
    <citation type="submission" date="2016-06" db="EMBL/GenBank/DDBJ databases">
        <authorList>
            <person name="Varghese N."/>
            <person name="Submissions Spin"/>
        </authorList>
    </citation>
    <scope>NUCLEOTIDE SEQUENCE [LARGE SCALE GENOMIC DNA]</scope>
    <source>
        <strain evidence="6">DSM 44830</strain>
    </source>
</reference>
<evidence type="ECO:0000259" key="4">
    <source>
        <dbReference type="SMART" id="SM00822"/>
    </source>
</evidence>
<dbReference type="PANTHER" id="PTHR43976:SF16">
    <property type="entry name" value="SHORT-CHAIN DEHYDROGENASE_REDUCTASE FAMILY PROTEIN"/>
    <property type="match status" value="1"/>
</dbReference>
<dbReference type="GO" id="GO:0016491">
    <property type="term" value="F:oxidoreductase activity"/>
    <property type="evidence" value="ECO:0007669"/>
    <property type="project" value="UniProtKB-KW"/>
</dbReference>
<dbReference type="InterPro" id="IPR020904">
    <property type="entry name" value="Sc_DH/Rdtase_CS"/>
</dbReference>
<keyword evidence="6" id="KW-1185">Reference proteome</keyword>
<comment type="similarity">
    <text evidence="1 3">Belongs to the short-chain dehydrogenases/reductases (SDR) family.</text>
</comment>
<dbReference type="InterPro" id="IPR002347">
    <property type="entry name" value="SDR_fam"/>
</dbReference>
<dbReference type="Pfam" id="PF00106">
    <property type="entry name" value="adh_short"/>
    <property type="match status" value="1"/>
</dbReference>
<dbReference type="InterPro" id="IPR036291">
    <property type="entry name" value="NAD(P)-bd_dom_sf"/>
</dbReference>
<dbReference type="PRINTS" id="PR00081">
    <property type="entry name" value="GDHRDH"/>
</dbReference>
<evidence type="ECO:0000256" key="1">
    <source>
        <dbReference type="ARBA" id="ARBA00006484"/>
    </source>
</evidence>
<dbReference type="InterPro" id="IPR057326">
    <property type="entry name" value="KR_dom"/>
</dbReference>
<dbReference type="OrthoDB" id="3178062at2"/>
<evidence type="ECO:0000256" key="2">
    <source>
        <dbReference type="ARBA" id="ARBA00023002"/>
    </source>
</evidence>
<dbReference type="PRINTS" id="PR00080">
    <property type="entry name" value="SDRFAMILY"/>
</dbReference>
<proteinExistence type="inferred from homology"/>
<dbReference type="SUPFAM" id="SSF51735">
    <property type="entry name" value="NAD(P)-binding Rossmann-fold domains"/>
    <property type="match status" value="1"/>
</dbReference>